<evidence type="ECO:0000259" key="2">
    <source>
        <dbReference type="Pfam" id="PF21082"/>
    </source>
</evidence>
<reference evidence="4" key="1">
    <citation type="submission" date="2019-11" db="EMBL/GenBank/DDBJ databases">
        <title>Isolation and characterization of a novel species in the genus Sulfuriferula.</title>
        <authorList>
            <person name="Mochizuki J."/>
            <person name="Kojima H."/>
            <person name="Fukui M."/>
        </authorList>
    </citation>
    <scope>NUCLEOTIDE SEQUENCE [LARGE SCALE GENOMIC DNA]</scope>
    <source>
        <strain evidence="4">SGTM</strain>
    </source>
</reference>
<accession>A0A809RLH2</accession>
<dbReference type="PANTHER" id="PTHR30221:SF1">
    <property type="entry name" value="SMALL-CONDUCTANCE MECHANOSENSITIVE CHANNEL"/>
    <property type="match status" value="1"/>
</dbReference>
<comment type="subunit">
    <text evidence="1">Homoheptamer.</text>
</comment>
<proteinExistence type="inferred from homology"/>
<name>A0A809RLH2_9PROT</name>
<feature type="domain" description="Mechanosensitive ion channel MscS C-terminal" evidence="2">
    <location>
        <begin position="23"/>
        <end position="104"/>
    </location>
</feature>
<keyword evidence="1" id="KW-0472">Membrane</keyword>
<organism evidence="3 4">
    <name type="scientific">Sulfuriferula nivalis</name>
    <dbReference type="NCBI Taxonomy" id="2675298"/>
    <lineage>
        <taxon>Bacteria</taxon>
        <taxon>Pseudomonadati</taxon>
        <taxon>Pseudomonadota</taxon>
        <taxon>Betaproteobacteria</taxon>
        <taxon>Nitrosomonadales</taxon>
        <taxon>Sulfuricellaceae</taxon>
        <taxon>Sulfuriferula</taxon>
    </lineage>
</organism>
<comment type="similarity">
    <text evidence="1">Belongs to the MscS (TC 1.A.23) family.</text>
</comment>
<keyword evidence="1" id="KW-0997">Cell inner membrane</keyword>
<dbReference type="InterPro" id="IPR045275">
    <property type="entry name" value="MscS_archaea/bacteria_type"/>
</dbReference>
<protein>
    <recommendedName>
        <fullName evidence="1">Small-conductance mechanosensitive channel</fullName>
    </recommendedName>
</protein>
<dbReference type="GO" id="GO:0008381">
    <property type="term" value="F:mechanosensitive monoatomic ion channel activity"/>
    <property type="evidence" value="ECO:0007669"/>
    <property type="project" value="InterPro"/>
</dbReference>
<dbReference type="PANTHER" id="PTHR30221">
    <property type="entry name" value="SMALL-CONDUCTANCE MECHANOSENSITIVE CHANNEL"/>
    <property type="match status" value="1"/>
</dbReference>
<dbReference type="EMBL" id="AP021881">
    <property type="protein sequence ID" value="BBO99630.1"/>
    <property type="molecule type" value="Genomic_DNA"/>
</dbReference>
<evidence type="ECO:0000313" key="4">
    <source>
        <dbReference type="Proteomes" id="UP000463939"/>
    </source>
</evidence>
<dbReference type="SUPFAM" id="SSF82689">
    <property type="entry name" value="Mechanosensitive channel protein MscS (YggB), C-terminal domain"/>
    <property type="match status" value="1"/>
</dbReference>
<keyword evidence="1" id="KW-1003">Cell membrane</keyword>
<comment type="function">
    <text evidence="1">Mechanosensitive channel that participates in the regulation of osmotic pressure changes within the cell, opening in response to stretch forces in the membrane lipid bilayer, without the need for other proteins. Contributes to normal resistance to hypoosmotic shock. Forms an ion channel of 1.0 nanosiemens conductance with a slight preference for anions.</text>
</comment>
<keyword evidence="4" id="KW-1185">Reference proteome</keyword>
<comment type="subcellular location">
    <subcellularLocation>
        <location evidence="1">Cell inner membrane</location>
        <topology evidence="1">Multi-pass membrane protein</topology>
    </subcellularLocation>
</comment>
<dbReference type="KEGG" id="sniv:SFSGTM_03390"/>
<keyword evidence="1" id="KW-0813">Transport</keyword>
<dbReference type="InterPro" id="IPR049278">
    <property type="entry name" value="MS_channel_C"/>
</dbReference>
<dbReference type="RefSeq" id="WP_198420596.1">
    <property type="nucleotide sequence ID" value="NZ_AP021881.1"/>
</dbReference>
<evidence type="ECO:0000313" key="3">
    <source>
        <dbReference type="EMBL" id="BBO99630.1"/>
    </source>
</evidence>
<keyword evidence="1" id="KW-0406">Ion transport</keyword>
<sequence>MVIPNRKIVGEILHNYGPIRQLNIVVEVAYGTDINVTLGLIAEILHASSRVLQNPAPVCGVSRLAESGIAISITPWVNVPDYVAAVNEVNKTILERFSAHGIVIPVPQREVKMLG</sequence>
<dbReference type="Gene3D" id="3.30.70.100">
    <property type="match status" value="1"/>
</dbReference>
<dbReference type="Proteomes" id="UP000463939">
    <property type="component" value="Chromosome"/>
</dbReference>
<keyword evidence="1" id="KW-0407">Ion channel</keyword>
<gene>
    <name evidence="3" type="ORF">SFSGTM_03390</name>
</gene>
<dbReference type="GO" id="GO:0005886">
    <property type="term" value="C:plasma membrane"/>
    <property type="evidence" value="ECO:0007669"/>
    <property type="project" value="UniProtKB-SubCell"/>
</dbReference>
<dbReference type="Pfam" id="PF21082">
    <property type="entry name" value="MS_channel_3rd"/>
    <property type="match status" value="1"/>
</dbReference>
<dbReference type="InterPro" id="IPR011066">
    <property type="entry name" value="MscS_channel_C_sf"/>
</dbReference>
<evidence type="ECO:0000256" key="1">
    <source>
        <dbReference type="RuleBase" id="RU369025"/>
    </source>
</evidence>
<dbReference type="AlphaFoldDB" id="A0A809RLH2"/>